<dbReference type="EMBL" id="QFPW01000043">
    <property type="protein sequence ID" value="PZQ45673.1"/>
    <property type="molecule type" value="Genomic_DNA"/>
</dbReference>
<sequence length="116" mass="12167">MEWIFAGASACLVAGLALYFGYQAMVGGARPPALRVVVERVEAATQGTLVRIAVTNDGDDAASGVGVTASQSERSIMKRIEFDYVAGGSTRHGAFLFIEPVAPEALTVEIDGYSEP</sequence>
<organism evidence="1 2">
    <name type="scientific">Rhodovulum sulfidophilum</name>
    <name type="common">Rhodobacter sulfidophilus</name>
    <dbReference type="NCBI Taxonomy" id="35806"/>
    <lineage>
        <taxon>Bacteria</taxon>
        <taxon>Pseudomonadati</taxon>
        <taxon>Pseudomonadota</taxon>
        <taxon>Alphaproteobacteria</taxon>
        <taxon>Rhodobacterales</taxon>
        <taxon>Paracoccaceae</taxon>
        <taxon>Rhodovulum</taxon>
    </lineage>
</organism>
<protein>
    <recommendedName>
        <fullName evidence="3">TIGR02588 family protein</fullName>
    </recommendedName>
</protein>
<accession>A0A2W5PTB1</accession>
<evidence type="ECO:0000313" key="2">
    <source>
        <dbReference type="Proteomes" id="UP000249185"/>
    </source>
</evidence>
<name>A0A2W5PTB1_RHOSU</name>
<gene>
    <name evidence="1" type="ORF">DI556_22275</name>
</gene>
<comment type="caution">
    <text evidence="1">The sequence shown here is derived from an EMBL/GenBank/DDBJ whole genome shotgun (WGS) entry which is preliminary data.</text>
</comment>
<dbReference type="AlphaFoldDB" id="A0A2W5PTB1"/>
<reference evidence="1 2" key="1">
    <citation type="submission" date="2017-08" db="EMBL/GenBank/DDBJ databases">
        <title>Infants hospitalized years apart are colonized by the same room-sourced microbial strains.</title>
        <authorList>
            <person name="Brooks B."/>
            <person name="Olm M.R."/>
            <person name="Firek B.A."/>
            <person name="Baker R."/>
            <person name="Thomas B.C."/>
            <person name="Morowitz M.J."/>
            <person name="Banfield J.F."/>
        </authorList>
    </citation>
    <scope>NUCLEOTIDE SEQUENCE [LARGE SCALE GENOMIC DNA]</scope>
    <source>
        <strain evidence="1">S2_005_002_R2_34</strain>
    </source>
</reference>
<evidence type="ECO:0000313" key="1">
    <source>
        <dbReference type="EMBL" id="PZQ45673.1"/>
    </source>
</evidence>
<dbReference type="Proteomes" id="UP000249185">
    <property type="component" value="Unassembled WGS sequence"/>
</dbReference>
<evidence type="ECO:0008006" key="3">
    <source>
        <dbReference type="Google" id="ProtNLM"/>
    </source>
</evidence>
<proteinExistence type="predicted"/>